<dbReference type="PANTHER" id="PTHR13096:SF8">
    <property type="entry name" value="RIBOSOMAL OXYGENASE 1"/>
    <property type="match status" value="1"/>
</dbReference>
<dbReference type="GO" id="GO:0046872">
    <property type="term" value="F:metal ion binding"/>
    <property type="evidence" value="ECO:0007669"/>
    <property type="project" value="UniProtKB-KW"/>
</dbReference>
<dbReference type="SUPFAM" id="SSF51197">
    <property type="entry name" value="Clavaminate synthase-like"/>
    <property type="match status" value="1"/>
</dbReference>
<sequence>MLPSLKITSWPMKVESQFARLISPCTIEDFFQTYWETKTLYLPRNDASFYGSVLQPEDIDLLLQNKALLADYNNFRLVDQGNKLSLEDWCDRHSKSQQYFINNDKLYSLLHQGLTLTINGAHKKIPKLRHFCSALECELKFKLRTNIYITPPQAQGLAPHYDEHDVFILQITGEKEWKLYHSPVELPSHIRDQSIGRHKLAEPELTVMLQPGDLLYIPRGVVHQAASQETTSVHASLGLYPTFAYELLEELVTIAQADPAFRKAIPHGFSSSEQQQAFYELFQTLSQYLISNVKTEELVERKHKVFLCDRKSEDQGRFQDLIYLPQLNLNSVVARRPNILFSVDRDSTQIVLNFYQKSLTFPIFLATSLTDLIDHPYLAVKDIGGLINDAGRLSLAQNLIQEGFLMIKAIEPTSTS</sequence>
<keyword evidence="3" id="KW-0408">Iron</keyword>
<evidence type="ECO:0000256" key="2">
    <source>
        <dbReference type="ARBA" id="ARBA00022723"/>
    </source>
</evidence>
<evidence type="ECO:0000313" key="6">
    <source>
        <dbReference type="Proteomes" id="UP000000268"/>
    </source>
</evidence>
<gene>
    <name evidence="5" type="ordered locus">AM1_1916</name>
</gene>
<keyword evidence="2" id="KW-0479">Metal-binding</keyword>
<dbReference type="InterPro" id="IPR003347">
    <property type="entry name" value="JmjC_dom"/>
</dbReference>
<dbReference type="STRING" id="329726.AM1_1916"/>
<dbReference type="Pfam" id="PF08007">
    <property type="entry name" value="JmjC_2"/>
    <property type="match status" value="1"/>
</dbReference>
<evidence type="ECO:0000259" key="4">
    <source>
        <dbReference type="PROSITE" id="PS51184"/>
    </source>
</evidence>
<evidence type="ECO:0000256" key="1">
    <source>
        <dbReference type="ARBA" id="ARBA00001954"/>
    </source>
</evidence>
<protein>
    <submittedName>
        <fullName evidence="5">Cupin 4 family protein, putative</fullName>
    </submittedName>
</protein>
<dbReference type="eggNOG" id="COG2850">
    <property type="taxonomic scope" value="Bacteria"/>
</dbReference>
<dbReference type="Gene3D" id="2.60.120.650">
    <property type="entry name" value="Cupin"/>
    <property type="match status" value="1"/>
</dbReference>
<proteinExistence type="predicted"/>
<dbReference type="KEGG" id="amr:AM1_1916"/>
<organism evidence="5 6">
    <name type="scientific">Acaryochloris marina (strain MBIC 11017)</name>
    <dbReference type="NCBI Taxonomy" id="329726"/>
    <lineage>
        <taxon>Bacteria</taxon>
        <taxon>Bacillati</taxon>
        <taxon>Cyanobacteriota</taxon>
        <taxon>Cyanophyceae</taxon>
        <taxon>Acaryochloridales</taxon>
        <taxon>Acaryochloridaceae</taxon>
        <taxon>Acaryochloris</taxon>
    </lineage>
</organism>
<dbReference type="AlphaFoldDB" id="B0CEG8"/>
<keyword evidence="6" id="KW-1185">Reference proteome</keyword>
<accession>B0CEG8</accession>
<reference evidence="5 6" key="1">
    <citation type="journal article" date="2008" name="Proc. Natl. Acad. Sci. U.S.A.">
        <title>Niche adaptation and genome expansion in the chlorophyll d-producing cyanobacterium Acaryochloris marina.</title>
        <authorList>
            <person name="Swingley W.D."/>
            <person name="Chen M."/>
            <person name="Cheung P.C."/>
            <person name="Conrad A.L."/>
            <person name="Dejesa L.C."/>
            <person name="Hao J."/>
            <person name="Honchak B.M."/>
            <person name="Karbach L.E."/>
            <person name="Kurdoglu A."/>
            <person name="Lahiri S."/>
            <person name="Mastrian S.D."/>
            <person name="Miyashita H."/>
            <person name="Page L."/>
            <person name="Ramakrishna P."/>
            <person name="Satoh S."/>
            <person name="Sattley W.M."/>
            <person name="Shimada Y."/>
            <person name="Taylor H.L."/>
            <person name="Tomo T."/>
            <person name="Tsuchiya T."/>
            <person name="Wang Z.T."/>
            <person name="Raymond J."/>
            <person name="Mimuro M."/>
            <person name="Blankenship R.E."/>
            <person name="Touchman J.W."/>
        </authorList>
    </citation>
    <scope>NUCLEOTIDE SEQUENCE [LARGE SCALE GENOMIC DNA]</scope>
    <source>
        <strain evidence="6">MBIC 11017</strain>
    </source>
</reference>
<dbReference type="EMBL" id="CP000828">
    <property type="protein sequence ID" value="ABW26934.1"/>
    <property type="molecule type" value="Genomic_DNA"/>
</dbReference>
<dbReference type="PANTHER" id="PTHR13096">
    <property type="entry name" value="MINA53 MYC INDUCED NUCLEAR ANTIGEN"/>
    <property type="match status" value="1"/>
</dbReference>
<feature type="domain" description="JmjC" evidence="4">
    <location>
        <begin position="114"/>
        <end position="256"/>
    </location>
</feature>
<dbReference type="HOGENOM" id="CLU_013645_1_0_3"/>
<comment type="cofactor">
    <cofactor evidence="1">
        <name>Fe(2+)</name>
        <dbReference type="ChEBI" id="CHEBI:29033"/>
    </cofactor>
</comment>
<dbReference type="Proteomes" id="UP000000268">
    <property type="component" value="Chromosome"/>
</dbReference>
<dbReference type="PROSITE" id="PS51184">
    <property type="entry name" value="JMJC"/>
    <property type="match status" value="1"/>
</dbReference>
<evidence type="ECO:0000313" key="5">
    <source>
        <dbReference type="EMBL" id="ABW26934.1"/>
    </source>
</evidence>
<name>B0CEG8_ACAM1</name>
<dbReference type="InterPro" id="IPR039994">
    <property type="entry name" value="NO66-like"/>
</dbReference>
<evidence type="ECO:0000256" key="3">
    <source>
        <dbReference type="ARBA" id="ARBA00023004"/>
    </source>
</evidence>